<dbReference type="STRING" id="3916.A0A1S3V1G1"/>
<feature type="domain" description="HMG box" evidence="3">
    <location>
        <begin position="61"/>
        <end position="128"/>
    </location>
</feature>
<dbReference type="GO" id="GO:0005634">
    <property type="term" value="C:nucleus"/>
    <property type="evidence" value="ECO:0007669"/>
    <property type="project" value="UniProtKB-UniRule"/>
</dbReference>
<dbReference type="Gramene" id="Vradi08g22940.1">
    <property type="protein sequence ID" value="Vradi08g22940.1"/>
    <property type="gene ID" value="Vradi08g22940"/>
</dbReference>
<dbReference type="GO" id="GO:0003677">
    <property type="term" value="F:DNA binding"/>
    <property type="evidence" value="ECO:0007669"/>
    <property type="project" value="UniProtKB-UniRule"/>
</dbReference>
<dbReference type="AlphaFoldDB" id="A0A1S3V1G1"/>
<proteinExistence type="predicted"/>
<accession>A0A1S3V1G1</accession>
<dbReference type="Proteomes" id="UP000087766">
    <property type="component" value="Chromosome 8"/>
</dbReference>
<feature type="region of interest" description="Disordered" evidence="2">
    <location>
        <begin position="146"/>
        <end position="172"/>
    </location>
</feature>
<dbReference type="GeneID" id="106770743"/>
<reference evidence="4" key="1">
    <citation type="journal article" date="2014" name="Nat. Commun.">
        <title>Genome sequence of mungbean and insights into evolution within Vigna species.</title>
        <authorList>
            <person name="Kang Y.J."/>
            <person name="Kim S.K."/>
            <person name="Kim M.Y."/>
            <person name="Lestari P."/>
            <person name="Kim K.H."/>
            <person name="Ha B.K."/>
            <person name="Jun T.H."/>
            <person name="Hwang W.J."/>
            <person name="Lee T."/>
            <person name="Lee J."/>
            <person name="Shim S."/>
            <person name="Yoon M.Y."/>
            <person name="Jang Y.E."/>
            <person name="Han K.S."/>
            <person name="Taeprayoon P."/>
            <person name="Yoon N."/>
            <person name="Somta P."/>
            <person name="Tanya P."/>
            <person name="Kim K.S."/>
            <person name="Gwag J.G."/>
            <person name="Moon J.K."/>
            <person name="Lee Y.H."/>
            <person name="Park B.S."/>
            <person name="Bombarely A."/>
            <person name="Doyle J.J."/>
            <person name="Jackson S.A."/>
            <person name="Schafleitner R."/>
            <person name="Srinives P."/>
            <person name="Varshney R.K."/>
            <person name="Lee S.H."/>
        </authorList>
    </citation>
    <scope>NUCLEOTIDE SEQUENCE [LARGE SCALE GENOMIC DNA]</scope>
    <source>
        <strain evidence="4">cv. VC1973A</strain>
    </source>
</reference>
<dbReference type="InterPro" id="IPR036910">
    <property type="entry name" value="HMG_box_dom_sf"/>
</dbReference>
<evidence type="ECO:0000256" key="2">
    <source>
        <dbReference type="SAM" id="MobiDB-lite"/>
    </source>
</evidence>
<dbReference type="Gene3D" id="1.10.30.10">
    <property type="entry name" value="High mobility group box domain"/>
    <property type="match status" value="1"/>
</dbReference>
<name>A0A1S3V1G1_VIGRR</name>
<reference evidence="5" key="2">
    <citation type="submission" date="2025-08" db="UniProtKB">
        <authorList>
            <consortium name="RefSeq"/>
        </authorList>
    </citation>
    <scope>IDENTIFICATION</scope>
    <source>
        <tissue evidence="5">Leaf</tissue>
    </source>
</reference>
<dbReference type="InterPro" id="IPR009071">
    <property type="entry name" value="HMG_box_dom"/>
</dbReference>
<evidence type="ECO:0000256" key="1">
    <source>
        <dbReference type="PROSITE-ProRule" id="PRU00267"/>
    </source>
</evidence>
<evidence type="ECO:0000313" key="5">
    <source>
        <dbReference type="RefSeq" id="XP_014512022.1"/>
    </source>
</evidence>
<dbReference type="Pfam" id="PF00505">
    <property type="entry name" value="HMG_box"/>
    <property type="match status" value="1"/>
</dbReference>
<keyword evidence="1" id="KW-0539">Nucleus</keyword>
<organism evidence="4 5">
    <name type="scientific">Vigna radiata var. radiata</name>
    <name type="common">Mung bean</name>
    <name type="synonym">Phaseolus aureus</name>
    <dbReference type="NCBI Taxonomy" id="3916"/>
    <lineage>
        <taxon>Eukaryota</taxon>
        <taxon>Viridiplantae</taxon>
        <taxon>Streptophyta</taxon>
        <taxon>Embryophyta</taxon>
        <taxon>Tracheophyta</taxon>
        <taxon>Spermatophyta</taxon>
        <taxon>Magnoliopsida</taxon>
        <taxon>eudicotyledons</taxon>
        <taxon>Gunneridae</taxon>
        <taxon>Pentapetalae</taxon>
        <taxon>rosids</taxon>
        <taxon>fabids</taxon>
        <taxon>Fabales</taxon>
        <taxon>Fabaceae</taxon>
        <taxon>Papilionoideae</taxon>
        <taxon>50 kb inversion clade</taxon>
        <taxon>NPAAA clade</taxon>
        <taxon>indigoferoid/millettioid clade</taxon>
        <taxon>Phaseoleae</taxon>
        <taxon>Vigna</taxon>
    </lineage>
</organism>
<dbReference type="OrthoDB" id="1919336at2759"/>
<protein>
    <submittedName>
        <fullName evidence="5">High mobility group B protein 15-like</fullName>
    </submittedName>
</protein>
<dbReference type="PANTHER" id="PTHR46691">
    <property type="entry name" value="HIGH MOBILITY GROUP B PROTEIN 9"/>
    <property type="match status" value="1"/>
</dbReference>
<dbReference type="SMR" id="A0A1S3V1G1"/>
<sequence length="209" mass="23949">MAACSVIGVIDGKFESGYIVTVRMGSEILKGILYEVPQQTPLPTSHRRKKSDTKKRVLVHPKHSRSGYNFFYAEQHATLKPLHHGKEGDIPRMIAQLWSKLKLSQKMIYQEMAMKDKERYMEEMEDYLEKLKMDAVITDAVPLRQWPPKQDTDMLDEVETNKGNSSGEDLEDDYKAADRGFDMNSMLPIGMEIETNYLGSKENSIEEGL</sequence>
<dbReference type="SUPFAM" id="SSF47095">
    <property type="entry name" value="HMG-box"/>
    <property type="match status" value="1"/>
</dbReference>
<dbReference type="RefSeq" id="XP_014512022.1">
    <property type="nucleotide sequence ID" value="XM_014656536.1"/>
</dbReference>
<dbReference type="PANTHER" id="PTHR46691:SF3">
    <property type="entry name" value="HIGH MOBILITY GROUP B PROTEIN 15"/>
    <property type="match status" value="1"/>
</dbReference>
<dbReference type="KEGG" id="vra:106770743"/>
<dbReference type="SMART" id="SM00398">
    <property type="entry name" value="HMG"/>
    <property type="match status" value="1"/>
</dbReference>
<gene>
    <name evidence="5" type="primary">LOC106770743</name>
</gene>
<evidence type="ECO:0000313" key="4">
    <source>
        <dbReference type="Proteomes" id="UP000087766"/>
    </source>
</evidence>
<dbReference type="CDD" id="cd22009">
    <property type="entry name" value="HMG-box_AtHMGB9-like"/>
    <property type="match status" value="1"/>
</dbReference>
<dbReference type="PROSITE" id="PS50118">
    <property type="entry name" value="HMG_BOX_2"/>
    <property type="match status" value="1"/>
</dbReference>
<keyword evidence="4" id="KW-1185">Reference proteome</keyword>
<evidence type="ECO:0000259" key="3">
    <source>
        <dbReference type="PROSITE" id="PS50118"/>
    </source>
</evidence>
<feature type="DNA-binding region" description="HMG box" evidence="1">
    <location>
        <begin position="61"/>
        <end position="128"/>
    </location>
</feature>
<keyword evidence="1" id="KW-0238">DNA-binding</keyword>